<dbReference type="EMBL" id="JAAAJA010001159">
    <property type="protein sequence ID" value="KAG0247936.1"/>
    <property type="molecule type" value="Genomic_DNA"/>
</dbReference>
<name>A0A9P6PLL6_9FUNG</name>
<dbReference type="AlphaFoldDB" id="A0A9P6PLL6"/>
<organism evidence="1 2">
    <name type="scientific">Mortierella polycephala</name>
    <dbReference type="NCBI Taxonomy" id="41804"/>
    <lineage>
        <taxon>Eukaryota</taxon>
        <taxon>Fungi</taxon>
        <taxon>Fungi incertae sedis</taxon>
        <taxon>Mucoromycota</taxon>
        <taxon>Mortierellomycotina</taxon>
        <taxon>Mortierellomycetes</taxon>
        <taxon>Mortierellales</taxon>
        <taxon>Mortierellaceae</taxon>
        <taxon>Mortierella</taxon>
    </lineage>
</organism>
<dbReference type="Proteomes" id="UP000726737">
    <property type="component" value="Unassembled WGS sequence"/>
</dbReference>
<feature type="non-terminal residue" evidence="1">
    <location>
        <position position="325"/>
    </location>
</feature>
<proteinExistence type="predicted"/>
<dbReference type="OrthoDB" id="2397870at2759"/>
<reference evidence="1" key="1">
    <citation type="journal article" date="2020" name="Fungal Divers.">
        <title>Resolving the Mortierellaceae phylogeny through synthesis of multi-gene phylogenetics and phylogenomics.</title>
        <authorList>
            <person name="Vandepol N."/>
            <person name="Liber J."/>
            <person name="Desiro A."/>
            <person name="Na H."/>
            <person name="Kennedy M."/>
            <person name="Barry K."/>
            <person name="Grigoriev I.V."/>
            <person name="Miller A.N."/>
            <person name="O'Donnell K."/>
            <person name="Stajich J.E."/>
            <person name="Bonito G."/>
        </authorList>
    </citation>
    <scope>NUCLEOTIDE SEQUENCE</scope>
    <source>
        <strain evidence="1">KOD948</strain>
    </source>
</reference>
<comment type="caution">
    <text evidence="1">The sequence shown here is derived from an EMBL/GenBank/DDBJ whole genome shotgun (WGS) entry which is preliminary data.</text>
</comment>
<evidence type="ECO:0000313" key="2">
    <source>
        <dbReference type="Proteomes" id="UP000726737"/>
    </source>
</evidence>
<accession>A0A9P6PLL6</accession>
<protein>
    <submittedName>
        <fullName evidence="1">Uncharacterized protein</fullName>
    </submittedName>
</protein>
<sequence>MNMLDSTHGQLDDTLKALSESLILRLAEMDMSEQDGFGTDNYSLEHDPLIDGGEDMEGQAEENDVGTTVGGDDIMVSEEGIQRMEDRKVSVKKRLDKSVSDSLRDALFYDPYIMDTAQEYGFAEDQIITRDEKGRMVFYLKANYFEDWKARHQTSIGTGFLAHGVPRAYSTDVTESSSQKKKDRAGQVLQRFDCHCRGKKFELKGRQLGGKSGKTRVRLESFRTNCGAHFNAIYRPVSTSDGKPRNTYRIGYSFVHNHKLGDKNNVGTQRKSMAIKERIKAMLLRGMSIPAIMQQLTMDHASFTRFFVDGGNQRLSRDQFIAYDD</sequence>
<gene>
    <name evidence="1" type="ORF">BG011_000707</name>
</gene>
<evidence type="ECO:0000313" key="1">
    <source>
        <dbReference type="EMBL" id="KAG0247936.1"/>
    </source>
</evidence>
<keyword evidence="2" id="KW-1185">Reference proteome</keyword>